<comment type="subcellular location">
    <subcellularLocation>
        <location evidence="7">Cell inner membrane</location>
        <topology evidence="7">Multi-pass membrane protein</topology>
    </subcellularLocation>
    <subcellularLocation>
        <location evidence="1">Cell membrane</location>
        <topology evidence="1">Multi-pass membrane protein</topology>
    </subcellularLocation>
</comment>
<comment type="similarity">
    <text evidence="2 7">Belongs to the MscS (TC 1.A.23) family.</text>
</comment>
<dbReference type="Pfam" id="PF21082">
    <property type="entry name" value="MS_channel_3rd"/>
    <property type="match status" value="1"/>
</dbReference>
<keyword evidence="5" id="KW-1133">Transmembrane helix</keyword>
<evidence type="ECO:0000259" key="8">
    <source>
        <dbReference type="Pfam" id="PF00924"/>
    </source>
</evidence>
<dbReference type="eggNOG" id="COG0668">
    <property type="taxonomic scope" value="Bacteria"/>
</dbReference>
<dbReference type="Gene3D" id="2.30.30.60">
    <property type="match status" value="1"/>
</dbReference>
<proteinExistence type="inferred from homology"/>
<evidence type="ECO:0000259" key="9">
    <source>
        <dbReference type="Pfam" id="PF21082"/>
    </source>
</evidence>
<dbReference type="Pfam" id="PF00924">
    <property type="entry name" value="MS_channel_2nd"/>
    <property type="match status" value="1"/>
</dbReference>
<evidence type="ECO:0000256" key="6">
    <source>
        <dbReference type="ARBA" id="ARBA00023136"/>
    </source>
</evidence>
<evidence type="ECO:0000256" key="3">
    <source>
        <dbReference type="ARBA" id="ARBA00022475"/>
    </source>
</evidence>
<protein>
    <recommendedName>
        <fullName evidence="7">Small-conductance mechanosensitive channel</fullName>
    </recommendedName>
</protein>
<evidence type="ECO:0000256" key="5">
    <source>
        <dbReference type="ARBA" id="ARBA00022989"/>
    </source>
</evidence>
<accession>Q2SE43</accession>
<dbReference type="SUPFAM" id="SSF82861">
    <property type="entry name" value="Mechanosensitive channel protein MscS (YggB), transmembrane region"/>
    <property type="match status" value="1"/>
</dbReference>
<keyword evidence="4" id="KW-0812">Transmembrane</keyword>
<evidence type="ECO:0000256" key="1">
    <source>
        <dbReference type="ARBA" id="ARBA00004651"/>
    </source>
</evidence>
<dbReference type="RefSeq" id="WP_011398148.1">
    <property type="nucleotide sequence ID" value="NC_007645.1"/>
</dbReference>
<feature type="domain" description="Mechanosensitive ion channel MscS C-terminal" evidence="9">
    <location>
        <begin position="189"/>
        <end position="272"/>
    </location>
</feature>
<dbReference type="SUPFAM" id="SSF50182">
    <property type="entry name" value="Sm-like ribonucleoproteins"/>
    <property type="match status" value="1"/>
</dbReference>
<dbReference type="GO" id="GO:0008381">
    <property type="term" value="F:mechanosensitive monoatomic ion channel activity"/>
    <property type="evidence" value="ECO:0007669"/>
    <property type="project" value="InterPro"/>
</dbReference>
<evidence type="ECO:0000256" key="2">
    <source>
        <dbReference type="ARBA" id="ARBA00008017"/>
    </source>
</evidence>
<keyword evidence="7" id="KW-0813">Transport</keyword>
<evidence type="ECO:0000259" key="10">
    <source>
        <dbReference type="Pfam" id="PF21088"/>
    </source>
</evidence>
<dbReference type="InterPro" id="IPR045275">
    <property type="entry name" value="MscS_archaea/bacteria_type"/>
</dbReference>
<dbReference type="EMBL" id="CP000155">
    <property type="protein sequence ID" value="ABC31081.1"/>
    <property type="molecule type" value="Genomic_DNA"/>
</dbReference>
<dbReference type="KEGG" id="hch:HCH_04376"/>
<dbReference type="HOGENOM" id="CLU_037945_1_0_6"/>
<organism evidence="11 12">
    <name type="scientific">Hahella chejuensis (strain KCTC 2396)</name>
    <dbReference type="NCBI Taxonomy" id="349521"/>
    <lineage>
        <taxon>Bacteria</taxon>
        <taxon>Pseudomonadati</taxon>
        <taxon>Pseudomonadota</taxon>
        <taxon>Gammaproteobacteria</taxon>
        <taxon>Oceanospirillales</taxon>
        <taxon>Hahellaceae</taxon>
        <taxon>Hahella</taxon>
    </lineage>
</organism>
<dbReference type="Gene3D" id="3.30.70.100">
    <property type="match status" value="1"/>
</dbReference>
<dbReference type="InterPro" id="IPR011066">
    <property type="entry name" value="MscS_channel_C_sf"/>
</dbReference>
<evidence type="ECO:0000256" key="4">
    <source>
        <dbReference type="ARBA" id="ARBA00022692"/>
    </source>
</evidence>
<keyword evidence="3" id="KW-1003">Cell membrane</keyword>
<reference evidence="11 12" key="1">
    <citation type="journal article" date="2005" name="Nucleic Acids Res.">
        <title>Genomic blueprint of Hahella chejuensis, a marine microbe producing an algicidal agent.</title>
        <authorList>
            <person name="Jeong H."/>
            <person name="Yim J.H."/>
            <person name="Lee C."/>
            <person name="Choi S.-H."/>
            <person name="Park Y.K."/>
            <person name="Yoon S.H."/>
            <person name="Hur C.-G."/>
            <person name="Kang H.-Y."/>
            <person name="Kim D."/>
            <person name="Lee H.H."/>
            <person name="Park K.H."/>
            <person name="Park S.-H."/>
            <person name="Park H.-S."/>
            <person name="Lee H.K."/>
            <person name="Oh T.K."/>
            <person name="Kim J.F."/>
        </authorList>
    </citation>
    <scope>NUCLEOTIDE SEQUENCE [LARGE SCALE GENOMIC DNA]</scope>
    <source>
        <strain evidence="11 12">KCTC 2396</strain>
    </source>
</reference>
<dbReference type="Proteomes" id="UP000000238">
    <property type="component" value="Chromosome"/>
</dbReference>
<dbReference type="InterPro" id="IPR049278">
    <property type="entry name" value="MS_channel_C"/>
</dbReference>
<feature type="domain" description="Mechanosensitive ion channel transmembrane helices 2/3" evidence="10">
    <location>
        <begin position="71"/>
        <end position="114"/>
    </location>
</feature>
<dbReference type="Pfam" id="PF21088">
    <property type="entry name" value="MS_channel_1st"/>
    <property type="match status" value="1"/>
</dbReference>
<evidence type="ECO:0000313" key="11">
    <source>
        <dbReference type="EMBL" id="ABC31081.1"/>
    </source>
</evidence>
<comment type="subunit">
    <text evidence="7">Homoheptamer.</text>
</comment>
<dbReference type="AlphaFoldDB" id="Q2SE43"/>
<keyword evidence="7" id="KW-0406">Ion transport</keyword>
<dbReference type="GO" id="GO:0005886">
    <property type="term" value="C:plasma membrane"/>
    <property type="evidence" value="ECO:0007669"/>
    <property type="project" value="UniProtKB-SubCell"/>
</dbReference>
<dbReference type="InterPro" id="IPR011014">
    <property type="entry name" value="MscS_channel_TM-2"/>
</dbReference>
<dbReference type="InterPro" id="IPR006685">
    <property type="entry name" value="MscS_channel_2nd"/>
</dbReference>
<dbReference type="InterPro" id="IPR023408">
    <property type="entry name" value="MscS_beta-dom_sf"/>
</dbReference>
<dbReference type="InterPro" id="IPR049142">
    <property type="entry name" value="MS_channel_1st"/>
</dbReference>
<feature type="domain" description="Mechanosensitive ion channel MscS" evidence="8">
    <location>
        <begin position="115"/>
        <end position="181"/>
    </location>
</feature>
<comment type="function">
    <text evidence="7">Mechanosensitive channel that participates in the regulation of osmotic pressure changes within the cell, opening in response to stretch forces in the membrane lipid bilayer, without the need for other proteins. Contributes to normal resistance to hypoosmotic shock. Forms an ion channel of 1.0 nanosiemens conductance with a slight preference for anions.</text>
</comment>
<dbReference type="OrthoDB" id="9809206at2"/>
<sequence>MDIIEFEKAVDIVWSSIQEWAETALANLPSAIVALVFFFLFLYIAKAVSNLTQRVLTRSLDSMEVANLLSTIVHIVLVAIGVFVSLGFVGLQGTVTSLLAGAGIIGLALGFAFQDLTENFIAGIFMGVRKPFRVGDIVATADIMGTVEAINLRNTHILTFSGQRVILPNKAVFTNKLTNYSITRQRRLEIQVGISYADDIDKAAKVITKAIDALNFTRNGTETQVFATGFGDSSINLVVWYWIDYPTGKVDFMTAQHKGVVAVKKALDEADILIPFPIRTLDFAAKGGLQLDQIISARTEEDVETAA</sequence>
<dbReference type="InterPro" id="IPR008910">
    <property type="entry name" value="MSC_TM_helix"/>
</dbReference>
<dbReference type="SUPFAM" id="SSF82689">
    <property type="entry name" value="Mechanosensitive channel protein MscS (YggB), C-terminal domain"/>
    <property type="match status" value="1"/>
</dbReference>
<keyword evidence="7" id="KW-0407">Ion channel</keyword>
<gene>
    <name evidence="11" type="ordered locus">HCH_04376</name>
</gene>
<name>Q2SE43_HAHCH</name>
<dbReference type="InterPro" id="IPR010920">
    <property type="entry name" value="LSM_dom_sf"/>
</dbReference>
<evidence type="ECO:0000313" key="12">
    <source>
        <dbReference type="Proteomes" id="UP000000238"/>
    </source>
</evidence>
<keyword evidence="6" id="KW-0472">Membrane</keyword>
<dbReference type="Pfam" id="PF05552">
    <property type="entry name" value="MS_channel_1st_1"/>
    <property type="match status" value="1"/>
</dbReference>
<dbReference type="STRING" id="349521.HCH_04376"/>
<keyword evidence="7" id="KW-0997">Cell inner membrane</keyword>
<evidence type="ECO:0000256" key="7">
    <source>
        <dbReference type="RuleBase" id="RU369025"/>
    </source>
</evidence>
<dbReference type="PANTHER" id="PTHR30221">
    <property type="entry name" value="SMALL-CONDUCTANCE MECHANOSENSITIVE CHANNEL"/>
    <property type="match status" value="1"/>
</dbReference>
<dbReference type="PANTHER" id="PTHR30221:SF1">
    <property type="entry name" value="SMALL-CONDUCTANCE MECHANOSENSITIVE CHANNEL"/>
    <property type="match status" value="1"/>
</dbReference>
<keyword evidence="12" id="KW-1185">Reference proteome</keyword>
<dbReference type="Gene3D" id="1.10.287.1260">
    <property type="match status" value="1"/>
</dbReference>